<evidence type="ECO:0000313" key="2">
    <source>
        <dbReference type="EMBL" id="ASB42486.1"/>
    </source>
</evidence>
<name>A0ABN5A6I3_9FIRM</name>
<feature type="domain" description="Ribosomal protein eL8/eL30/eS12/Gadd45" evidence="1">
    <location>
        <begin position="20"/>
        <end position="104"/>
    </location>
</feature>
<dbReference type="Proteomes" id="UP000196710">
    <property type="component" value="Chromosome"/>
</dbReference>
<dbReference type="Pfam" id="PF01248">
    <property type="entry name" value="Ribosomal_L7Ae"/>
    <property type="match status" value="1"/>
</dbReference>
<dbReference type="EMBL" id="CP021422">
    <property type="protein sequence ID" value="ASB42486.1"/>
    <property type="molecule type" value="Genomic_DNA"/>
</dbReference>
<evidence type="ECO:0000259" key="1">
    <source>
        <dbReference type="Pfam" id="PF01248"/>
    </source>
</evidence>
<evidence type="ECO:0000313" key="3">
    <source>
        <dbReference type="Proteomes" id="UP000196710"/>
    </source>
</evidence>
<protein>
    <recommendedName>
        <fullName evidence="1">Ribosomal protein eL8/eL30/eS12/Gadd45 domain-containing protein</fullName>
    </recommendedName>
</protein>
<proteinExistence type="predicted"/>
<keyword evidence="3" id="KW-1185">Reference proteome</keyword>
<gene>
    <name evidence="2" type="ORF">ADH66_18630</name>
</gene>
<dbReference type="InterPro" id="IPR029064">
    <property type="entry name" value="Ribosomal_eL30-like_sf"/>
</dbReference>
<dbReference type="Gene3D" id="3.30.1330.30">
    <property type="match status" value="1"/>
</dbReference>
<dbReference type="SUPFAM" id="SSF55315">
    <property type="entry name" value="L30e-like"/>
    <property type="match status" value="1"/>
</dbReference>
<sequence length="120" mass="13332">MRCTSGWRGRWRRMDKELSLLGLCRKAGKLQWGFDMCRESARAKKAALLVAAADVSEKTYKNLRYEADRAGIRAVRLSADMAELGRACGIRAGVASVEDPGFAKAILKERGDRDPGEKEE</sequence>
<reference evidence="3" key="1">
    <citation type="submission" date="2017-05" db="EMBL/GenBank/DDBJ databases">
        <title>Improved OligoMM genomes.</title>
        <authorList>
            <person name="Garzetti D."/>
        </authorList>
    </citation>
    <scope>NUCLEOTIDE SEQUENCE [LARGE SCALE GENOMIC DNA]</scope>
    <source>
        <strain evidence="3">KB18</strain>
    </source>
</reference>
<accession>A0ABN5A6I3</accession>
<organism evidence="2 3">
    <name type="scientific">Acutalibacter muris</name>
    <dbReference type="NCBI Taxonomy" id="1796620"/>
    <lineage>
        <taxon>Bacteria</taxon>
        <taxon>Bacillati</taxon>
        <taxon>Bacillota</taxon>
        <taxon>Clostridia</taxon>
        <taxon>Eubacteriales</taxon>
        <taxon>Acutalibacteraceae</taxon>
        <taxon>Acutalibacter</taxon>
    </lineage>
</organism>
<dbReference type="InterPro" id="IPR004038">
    <property type="entry name" value="Ribosomal_eL8/eL30/eS12/Gad45"/>
</dbReference>